<dbReference type="InterPro" id="IPR001279">
    <property type="entry name" value="Metallo-B-lactamas"/>
</dbReference>
<dbReference type="Gene3D" id="1.10.10.10">
    <property type="entry name" value="Winged helix-like DNA-binding domain superfamily/Winged helix DNA-binding domain"/>
    <property type="match status" value="1"/>
</dbReference>
<dbReference type="EMBL" id="GGMS01002590">
    <property type="protein sequence ID" value="MBY71793.1"/>
    <property type="molecule type" value="Transcribed_RNA"/>
</dbReference>
<keyword evidence="6" id="KW-0732">Signal</keyword>
<keyword evidence="4" id="KW-0862">Zinc</keyword>
<dbReference type="AlphaFoldDB" id="A0A2S2Q2B9"/>
<evidence type="ECO:0000313" key="10">
    <source>
        <dbReference type="RefSeq" id="XP_025408020.1"/>
    </source>
</evidence>
<dbReference type="GO" id="GO:0004521">
    <property type="term" value="F:RNA endonuclease activity"/>
    <property type="evidence" value="ECO:0007669"/>
    <property type="project" value="TreeGrafter"/>
</dbReference>
<feature type="chain" id="PRO_5044578996" description="Beta-lactamase-like protein 2 homolog" evidence="6">
    <location>
        <begin position="24"/>
        <end position="333"/>
    </location>
</feature>
<dbReference type="PANTHER" id="PTHR23131:SF0">
    <property type="entry name" value="ENDORIBONUCLEASE LACTB2"/>
    <property type="match status" value="1"/>
</dbReference>
<evidence type="ECO:0000256" key="3">
    <source>
        <dbReference type="ARBA" id="ARBA00022801"/>
    </source>
</evidence>
<evidence type="ECO:0000256" key="6">
    <source>
        <dbReference type="SAM" id="SignalP"/>
    </source>
</evidence>
<reference evidence="10" key="2">
    <citation type="submission" date="2025-04" db="UniProtKB">
        <authorList>
            <consortium name="RefSeq"/>
        </authorList>
    </citation>
    <scope>IDENTIFICATION</scope>
    <source>
        <tissue evidence="10">Whole body</tissue>
    </source>
</reference>
<dbReference type="GO" id="GO:0031123">
    <property type="term" value="P:RNA 3'-end processing"/>
    <property type="evidence" value="ECO:0007669"/>
    <property type="project" value="UniProtKB-ARBA"/>
</dbReference>
<comment type="similarity">
    <text evidence="1">Belongs to the metallo-beta-lactamase superfamily. Glyoxalase II family.</text>
</comment>
<evidence type="ECO:0000259" key="7">
    <source>
        <dbReference type="SMART" id="SM00849"/>
    </source>
</evidence>
<dbReference type="Pfam" id="PF00753">
    <property type="entry name" value="Lactamase_B"/>
    <property type="match status" value="1"/>
</dbReference>
<name>A0A2S2Q2B9_9HEMI</name>
<accession>A0A2S2Q2B9</accession>
<evidence type="ECO:0000256" key="4">
    <source>
        <dbReference type="ARBA" id="ARBA00022833"/>
    </source>
</evidence>
<feature type="signal peptide" evidence="6">
    <location>
        <begin position="1"/>
        <end position="23"/>
    </location>
</feature>
<dbReference type="FunFam" id="3.60.15.10:FF:000017">
    <property type="entry name" value="Lactamase beta 2"/>
    <property type="match status" value="1"/>
</dbReference>
<sequence>MFFAARLLGWSSWSASSIICSHCCQTFTGLRKHCSSTTKKPVRSKMSLPHIPDVSSVSPRVLRVLGCNPGFMTLQGTNTYVIGTGQRRILIDTGEPNFPDYIKNLQKTMIEHNFQFDHIIITHRHKDHIGGVNNVLDMITNKNECKVWKFNPKEDKKREYNFPLNFLENKQTFVIEGATLIIHHTPGHTTDHIILTLEEDNSLFSADCVLGEGTTVFEDLNEYLNSLNLILELKPTVIFPGHGSVINDPIVRVNNYIRHRLEREVEILNLFNKSPDTSFSIEDIMSTIYQCFSDNHKEAASYVIERHLHKLTKDGKLIQINDKWKVENKSNLL</sequence>
<dbReference type="Gene3D" id="3.60.15.10">
    <property type="entry name" value="Ribonuclease Z/Hydroxyacylglutathione hydrolase-like"/>
    <property type="match status" value="1"/>
</dbReference>
<evidence type="ECO:0000256" key="2">
    <source>
        <dbReference type="ARBA" id="ARBA00022723"/>
    </source>
</evidence>
<dbReference type="Proteomes" id="UP000694846">
    <property type="component" value="Unplaced"/>
</dbReference>
<feature type="domain" description="Metallo-beta-lactamase" evidence="7">
    <location>
        <begin position="76"/>
        <end position="242"/>
    </location>
</feature>
<dbReference type="RefSeq" id="XP_025408020.1">
    <property type="nucleotide sequence ID" value="XM_025552235.1"/>
</dbReference>
<dbReference type="GO" id="GO:0005759">
    <property type="term" value="C:mitochondrial matrix"/>
    <property type="evidence" value="ECO:0007669"/>
    <property type="project" value="TreeGrafter"/>
</dbReference>
<dbReference type="GO" id="GO:0046872">
    <property type="term" value="F:metal ion binding"/>
    <property type="evidence" value="ECO:0007669"/>
    <property type="project" value="UniProtKB-KW"/>
</dbReference>
<dbReference type="Pfam" id="PF17778">
    <property type="entry name" value="WHD_BLACT"/>
    <property type="match status" value="1"/>
</dbReference>
<proteinExistence type="inferred from homology"/>
<dbReference type="SUPFAM" id="SSF56281">
    <property type="entry name" value="Metallo-hydrolase/oxidoreductase"/>
    <property type="match status" value="1"/>
</dbReference>
<keyword evidence="3" id="KW-0378">Hydrolase</keyword>
<dbReference type="GeneID" id="112681895"/>
<protein>
    <recommendedName>
        <fullName evidence="5">Beta-lactamase-like protein 2 homolog</fullName>
    </recommendedName>
</protein>
<dbReference type="PANTHER" id="PTHR23131">
    <property type="entry name" value="ENDORIBONUCLEASE LACTB2"/>
    <property type="match status" value="1"/>
</dbReference>
<dbReference type="GO" id="GO:0016787">
    <property type="term" value="F:hydrolase activity"/>
    <property type="evidence" value="ECO:0007669"/>
    <property type="project" value="UniProtKB-KW"/>
</dbReference>
<gene>
    <name evidence="10" type="primary">LOC112681895</name>
    <name evidence="8" type="ORF">g.140629</name>
</gene>
<dbReference type="InterPro" id="IPR041516">
    <property type="entry name" value="LACTB2_WH"/>
</dbReference>
<reference evidence="8" key="1">
    <citation type="submission" date="2018-04" db="EMBL/GenBank/DDBJ databases">
        <title>Transcriptome assembly of Sipha flava.</title>
        <authorList>
            <person name="Scully E.D."/>
            <person name="Geib S.M."/>
            <person name="Palmer N.A."/>
            <person name="Koch K."/>
            <person name="Bradshaw J."/>
            <person name="Heng-Moss T."/>
            <person name="Sarath G."/>
        </authorList>
    </citation>
    <scope>NUCLEOTIDE SEQUENCE</scope>
</reference>
<dbReference type="InterPro" id="IPR036388">
    <property type="entry name" value="WH-like_DNA-bd_sf"/>
</dbReference>
<dbReference type="SMART" id="SM00849">
    <property type="entry name" value="Lactamase_B"/>
    <property type="match status" value="1"/>
</dbReference>
<evidence type="ECO:0000256" key="5">
    <source>
        <dbReference type="ARBA" id="ARBA00069358"/>
    </source>
</evidence>
<organism evidence="8">
    <name type="scientific">Sipha flava</name>
    <name type="common">yellow sugarcane aphid</name>
    <dbReference type="NCBI Taxonomy" id="143950"/>
    <lineage>
        <taxon>Eukaryota</taxon>
        <taxon>Metazoa</taxon>
        <taxon>Ecdysozoa</taxon>
        <taxon>Arthropoda</taxon>
        <taxon>Hexapoda</taxon>
        <taxon>Insecta</taxon>
        <taxon>Pterygota</taxon>
        <taxon>Neoptera</taxon>
        <taxon>Paraneoptera</taxon>
        <taxon>Hemiptera</taxon>
        <taxon>Sternorrhyncha</taxon>
        <taxon>Aphidomorpha</taxon>
        <taxon>Aphidoidea</taxon>
        <taxon>Aphididae</taxon>
        <taxon>Sipha</taxon>
    </lineage>
</organism>
<dbReference type="InterPro" id="IPR047921">
    <property type="entry name" value="LACTB2-like_MBL-fold"/>
</dbReference>
<evidence type="ECO:0000313" key="9">
    <source>
        <dbReference type="Proteomes" id="UP000694846"/>
    </source>
</evidence>
<evidence type="ECO:0000313" key="8">
    <source>
        <dbReference type="EMBL" id="MBY71793.1"/>
    </source>
</evidence>
<keyword evidence="9" id="KW-1185">Reference proteome</keyword>
<dbReference type="CDD" id="cd07722">
    <property type="entry name" value="LACTB2-like_MBL-fold"/>
    <property type="match status" value="1"/>
</dbReference>
<dbReference type="OrthoDB" id="17458at2759"/>
<dbReference type="InterPro" id="IPR050662">
    <property type="entry name" value="Sec-metab_biosynth-thioest"/>
</dbReference>
<keyword evidence="2" id="KW-0479">Metal-binding</keyword>
<dbReference type="InterPro" id="IPR036866">
    <property type="entry name" value="RibonucZ/Hydroxyglut_hydro"/>
</dbReference>
<dbReference type="GO" id="GO:0003727">
    <property type="term" value="F:single-stranded RNA binding"/>
    <property type="evidence" value="ECO:0007669"/>
    <property type="project" value="TreeGrafter"/>
</dbReference>
<evidence type="ECO:0000256" key="1">
    <source>
        <dbReference type="ARBA" id="ARBA00006759"/>
    </source>
</evidence>